<evidence type="ECO:0000256" key="1">
    <source>
        <dbReference type="SAM" id="Phobius"/>
    </source>
</evidence>
<accession>A0A6G0TLZ0</accession>
<name>A0A6G0TLZ0_APHGL</name>
<protein>
    <submittedName>
        <fullName evidence="2">Uncharacterized protein</fullName>
    </submittedName>
</protein>
<keyword evidence="1" id="KW-0472">Membrane</keyword>
<sequence length="186" mass="21906">MNDLFKEFALGLFENFNLDPSDQVSWDHIHKNFMGSFWKNLIGISFIRSCLGIFEKFNGILLTKLLGIIFIKVTWDLFDTLLGIFLKLCIQVVIYAVVSTDYFSKKRKFKFSINCSKKILEGKLMENLKQHYEYIIKYYLLRTKNVDILKARINIQLHMFPKIRYLISINDLPLVGTNLCYDLTKP</sequence>
<reference evidence="2 3" key="1">
    <citation type="submission" date="2019-08" db="EMBL/GenBank/DDBJ databases">
        <title>The genome of the soybean aphid Biotype 1, its phylome, world population structure and adaptation to the North American continent.</title>
        <authorList>
            <person name="Giordano R."/>
            <person name="Donthu R.K."/>
            <person name="Hernandez A.G."/>
            <person name="Wright C.L."/>
            <person name="Zimin A.V."/>
        </authorList>
    </citation>
    <scope>NUCLEOTIDE SEQUENCE [LARGE SCALE GENOMIC DNA]</scope>
    <source>
        <tissue evidence="2">Whole aphids</tissue>
    </source>
</reference>
<feature type="transmembrane region" description="Helical" evidence="1">
    <location>
        <begin position="57"/>
        <end position="75"/>
    </location>
</feature>
<dbReference type="Proteomes" id="UP000475862">
    <property type="component" value="Unassembled WGS sequence"/>
</dbReference>
<keyword evidence="3" id="KW-1185">Reference proteome</keyword>
<keyword evidence="1" id="KW-0812">Transmembrane</keyword>
<gene>
    <name evidence="2" type="ORF">AGLY_007953</name>
</gene>
<evidence type="ECO:0000313" key="2">
    <source>
        <dbReference type="EMBL" id="KAE9535220.1"/>
    </source>
</evidence>
<keyword evidence="1" id="KW-1133">Transmembrane helix</keyword>
<feature type="transmembrane region" description="Helical" evidence="1">
    <location>
        <begin position="81"/>
        <end position="103"/>
    </location>
</feature>
<dbReference type="EMBL" id="VYZN01000026">
    <property type="protein sequence ID" value="KAE9535220.1"/>
    <property type="molecule type" value="Genomic_DNA"/>
</dbReference>
<evidence type="ECO:0000313" key="3">
    <source>
        <dbReference type="Proteomes" id="UP000475862"/>
    </source>
</evidence>
<comment type="caution">
    <text evidence="2">The sequence shown here is derived from an EMBL/GenBank/DDBJ whole genome shotgun (WGS) entry which is preliminary data.</text>
</comment>
<organism evidence="2 3">
    <name type="scientific">Aphis glycines</name>
    <name type="common">Soybean aphid</name>
    <dbReference type="NCBI Taxonomy" id="307491"/>
    <lineage>
        <taxon>Eukaryota</taxon>
        <taxon>Metazoa</taxon>
        <taxon>Ecdysozoa</taxon>
        <taxon>Arthropoda</taxon>
        <taxon>Hexapoda</taxon>
        <taxon>Insecta</taxon>
        <taxon>Pterygota</taxon>
        <taxon>Neoptera</taxon>
        <taxon>Paraneoptera</taxon>
        <taxon>Hemiptera</taxon>
        <taxon>Sternorrhyncha</taxon>
        <taxon>Aphidomorpha</taxon>
        <taxon>Aphidoidea</taxon>
        <taxon>Aphididae</taxon>
        <taxon>Aphidini</taxon>
        <taxon>Aphis</taxon>
        <taxon>Aphis</taxon>
    </lineage>
</organism>
<proteinExistence type="predicted"/>
<dbReference type="AlphaFoldDB" id="A0A6G0TLZ0"/>